<organism evidence="1 2">
    <name type="scientific">Clostridium puniceum</name>
    <dbReference type="NCBI Taxonomy" id="29367"/>
    <lineage>
        <taxon>Bacteria</taxon>
        <taxon>Bacillati</taxon>
        <taxon>Bacillota</taxon>
        <taxon>Clostridia</taxon>
        <taxon>Eubacteriales</taxon>
        <taxon>Clostridiaceae</taxon>
        <taxon>Clostridium</taxon>
    </lineage>
</organism>
<proteinExistence type="predicted"/>
<sequence length="60" mass="7362">MYRRLMCRLSIIKFKFFVYDILPLPKKMKDNLAKKIKKEMVDIMKITDQRIKELLKEAKE</sequence>
<evidence type="ECO:0000313" key="1">
    <source>
        <dbReference type="EMBL" id="OOM81781.1"/>
    </source>
</evidence>
<name>A0A1S8TVP6_9CLOT</name>
<evidence type="ECO:0000313" key="2">
    <source>
        <dbReference type="Proteomes" id="UP000190890"/>
    </source>
</evidence>
<dbReference type="Proteomes" id="UP000190890">
    <property type="component" value="Unassembled WGS sequence"/>
</dbReference>
<protein>
    <submittedName>
        <fullName evidence="1">Uncharacterized protein</fullName>
    </submittedName>
</protein>
<dbReference type="STRING" id="29367.CLPUN_09650"/>
<reference evidence="1 2" key="1">
    <citation type="submission" date="2016-05" db="EMBL/GenBank/DDBJ databases">
        <title>Microbial solvent formation.</title>
        <authorList>
            <person name="Poehlein A."/>
            <person name="Montoya Solano J.D."/>
            <person name="Flitsch S."/>
            <person name="Krabben P."/>
            <person name="Duerre P."/>
            <person name="Daniel R."/>
        </authorList>
    </citation>
    <scope>NUCLEOTIDE SEQUENCE [LARGE SCALE GENOMIC DNA]</scope>
    <source>
        <strain evidence="1 2">DSM 2619</strain>
    </source>
</reference>
<gene>
    <name evidence="1" type="ORF">CLPUN_09650</name>
</gene>
<comment type="caution">
    <text evidence="1">The sequence shown here is derived from an EMBL/GenBank/DDBJ whole genome shotgun (WGS) entry which is preliminary data.</text>
</comment>
<dbReference type="RefSeq" id="WP_077846220.1">
    <property type="nucleotide sequence ID" value="NZ_LZZM01000053.1"/>
</dbReference>
<dbReference type="AlphaFoldDB" id="A0A1S8TVP6"/>
<accession>A0A1S8TVP6</accession>
<dbReference type="EMBL" id="LZZM01000053">
    <property type="protein sequence ID" value="OOM81781.1"/>
    <property type="molecule type" value="Genomic_DNA"/>
</dbReference>
<keyword evidence="2" id="KW-1185">Reference proteome</keyword>